<dbReference type="InterPro" id="IPR007197">
    <property type="entry name" value="rSAM"/>
</dbReference>
<dbReference type="GO" id="GO:0030488">
    <property type="term" value="P:tRNA methylation"/>
    <property type="evidence" value="ECO:0007669"/>
    <property type="project" value="InterPro"/>
</dbReference>
<dbReference type="Pfam" id="PF21016">
    <property type="entry name" value="RlmN_N"/>
    <property type="match status" value="1"/>
</dbReference>
<evidence type="ECO:0000256" key="4">
    <source>
        <dbReference type="ARBA" id="ARBA00022490"/>
    </source>
</evidence>
<dbReference type="HAMAP" id="MF_01849">
    <property type="entry name" value="RNA_methyltr_RlmN"/>
    <property type="match status" value="1"/>
</dbReference>
<dbReference type="PANTHER" id="PTHR30544:SF5">
    <property type="entry name" value="RADICAL SAM CORE DOMAIN-CONTAINING PROTEIN"/>
    <property type="match status" value="1"/>
</dbReference>
<evidence type="ECO:0000256" key="10">
    <source>
        <dbReference type="ARBA" id="ARBA00022723"/>
    </source>
</evidence>
<accession>A0A644T0P0</accession>
<feature type="domain" description="Radical SAM core" evidence="13">
    <location>
        <begin position="98"/>
        <end position="331"/>
    </location>
</feature>
<keyword evidence="7 14" id="KW-0808">Transferase</keyword>
<keyword evidence="10" id="KW-0479">Metal-binding</keyword>
<keyword evidence="4" id="KW-0963">Cytoplasm</keyword>
<gene>
    <name evidence="14" type="primary">rlmN_3</name>
    <name evidence="14" type="ORF">SDC9_06071</name>
</gene>
<dbReference type="AlphaFoldDB" id="A0A644T0P0"/>
<dbReference type="FunFam" id="3.20.20.70:FF:000014">
    <property type="entry name" value="Probable dual-specificity RNA methyltransferase RlmN"/>
    <property type="match status" value="1"/>
</dbReference>
<evidence type="ECO:0000256" key="2">
    <source>
        <dbReference type="ARBA" id="ARBA00004496"/>
    </source>
</evidence>
<dbReference type="GO" id="GO:0070475">
    <property type="term" value="P:rRNA base methylation"/>
    <property type="evidence" value="ECO:0007669"/>
    <property type="project" value="InterPro"/>
</dbReference>
<name>A0A644T0P0_9ZZZZ</name>
<dbReference type="SFLD" id="SFLDG01062">
    <property type="entry name" value="methyltransferase_(Class_A)"/>
    <property type="match status" value="1"/>
</dbReference>
<evidence type="ECO:0000256" key="11">
    <source>
        <dbReference type="ARBA" id="ARBA00023004"/>
    </source>
</evidence>
<evidence type="ECO:0000256" key="9">
    <source>
        <dbReference type="ARBA" id="ARBA00022694"/>
    </source>
</evidence>
<dbReference type="InterPro" id="IPR058240">
    <property type="entry name" value="rSAM_sf"/>
</dbReference>
<dbReference type="EMBL" id="VSSQ01000012">
    <property type="protein sequence ID" value="MPL60510.1"/>
    <property type="molecule type" value="Genomic_DNA"/>
</dbReference>
<reference evidence="14" key="1">
    <citation type="submission" date="2019-08" db="EMBL/GenBank/DDBJ databases">
        <authorList>
            <person name="Kucharzyk K."/>
            <person name="Murdoch R.W."/>
            <person name="Higgins S."/>
            <person name="Loffler F."/>
        </authorList>
    </citation>
    <scope>NUCLEOTIDE SEQUENCE</scope>
</reference>
<sequence length="353" mass="39305">MKSNLLGLFADEIVKELGTYGFEKYRGQQIAKWMYQQGVSDFNVMTNIPNAKREILIDNFEISRPTITAHQESADKKTSKYLLTFKDGAAVETVLMKQHYGNSVCVSTQVGCAMGCKFCASTLQGVTRNLTAGEIFSQVLHCNNQLMVEQSTVNTIVIMGSGEPLANYDNVLRFIRLCHESYSLNMSYRNITLSTAGIVPGIKRLAEEGIPINLAISLHAPTTEIRSSIMPINNQYDMLSVINAADHYAEKTGRRVTYEYTLIENINDNDEHASALAKLLKGRLASVNLIPVNPVPERGLLRPKKHRVVQFLQSLQAHHINATVRKEMGADIQAACGQLRKKVLEQEESACIK</sequence>
<organism evidence="14">
    <name type="scientific">bioreactor metagenome</name>
    <dbReference type="NCBI Taxonomy" id="1076179"/>
    <lineage>
        <taxon>unclassified sequences</taxon>
        <taxon>metagenomes</taxon>
        <taxon>ecological metagenomes</taxon>
    </lineage>
</organism>
<keyword evidence="8" id="KW-0949">S-adenosyl-L-methionine</keyword>
<dbReference type="Gene3D" id="3.20.20.70">
    <property type="entry name" value="Aldolase class I"/>
    <property type="match status" value="1"/>
</dbReference>
<dbReference type="InterPro" id="IPR027492">
    <property type="entry name" value="RNA_MTrfase_RlmN"/>
</dbReference>
<dbReference type="InterPro" id="IPR004383">
    <property type="entry name" value="rRNA_lsu_MTrfase_RlmN/Cfr"/>
</dbReference>
<dbReference type="CDD" id="cd01335">
    <property type="entry name" value="Radical_SAM"/>
    <property type="match status" value="1"/>
</dbReference>
<keyword evidence="11" id="KW-0408">Iron</keyword>
<evidence type="ECO:0000256" key="1">
    <source>
        <dbReference type="ARBA" id="ARBA00001966"/>
    </source>
</evidence>
<evidence type="ECO:0000256" key="12">
    <source>
        <dbReference type="ARBA" id="ARBA00023014"/>
    </source>
</evidence>
<dbReference type="PIRSF" id="PIRSF006004">
    <property type="entry name" value="CHP00048"/>
    <property type="match status" value="1"/>
</dbReference>
<proteinExistence type="inferred from homology"/>
<evidence type="ECO:0000313" key="14">
    <source>
        <dbReference type="EMBL" id="MPL60510.1"/>
    </source>
</evidence>
<dbReference type="GO" id="GO:0005737">
    <property type="term" value="C:cytoplasm"/>
    <property type="evidence" value="ECO:0007669"/>
    <property type="project" value="UniProtKB-SubCell"/>
</dbReference>
<dbReference type="InterPro" id="IPR040072">
    <property type="entry name" value="Methyltransferase_A"/>
</dbReference>
<dbReference type="PANTHER" id="PTHR30544">
    <property type="entry name" value="23S RRNA METHYLTRANSFERASE"/>
    <property type="match status" value="1"/>
</dbReference>
<keyword evidence="9" id="KW-0819">tRNA processing</keyword>
<keyword evidence="3" id="KW-0004">4Fe-4S</keyword>
<comment type="cofactor">
    <cofactor evidence="1">
        <name>[4Fe-4S] cluster</name>
        <dbReference type="ChEBI" id="CHEBI:49883"/>
    </cofactor>
</comment>
<keyword evidence="5" id="KW-0698">rRNA processing</keyword>
<dbReference type="Gene3D" id="1.10.150.530">
    <property type="match status" value="1"/>
</dbReference>
<dbReference type="EC" id="2.1.1.192" evidence="14"/>
<evidence type="ECO:0000256" key="7">
    <source>
        <dbReference type="ARBA" id="ARBA00022679"/>
    </source>
</evidence>
<dbReference type="GO" id="GO:0051539">
    <property type="term" value="F:4 iron, 4 sulfur cluster binding"/>
    <property type="evidence" value="ECO:0007669"/>
    <property type="project" value="UniProtKB-KW"/>
</dbReference>
<evidence type="ECO:0000256" key="6">
    <source>
        <dbReference type="ARBA" id="ARBA00022603"/>
    </source>
</evidence>
<comment type="subcellular location">
    <subcellularLocation>
        <location evidence="2">Cytoplasm</location>
    </subcellularLocation>
</comment>
<keyword evidence="6 14" id="KW-0489">Methyltransferase</keyword>
<dbReference type="GO" id="GO:0008173">
    <property type="term" value="F:RNA methyltransferase activity"/>
    <property type="evidence" value="ECO:0007669"/>
    <property type="project" value="InterPro"/>
</dbReference>
<dbReference type="Pfam" id="PF04055">
    <property type="entry name" value="Radical_SAM"/>
    <property type="match status" value="1"/>
</dbReference>
<evidence type="ECO:0000256" key="5">
    <source>
        <dbReference type="ARBA" id="ARBA00022552"/>
    </source>
</evidence>
<dbReference type="InterPro" id="IPR048641">
    <property type="entry name" value="RlmN_N"/>
</dbReference>
<dbReference type="PROSITE" id="PS51918">
    <property type="entry name" value="RADICAL_SAM"/>
    <property type="match status" value="1"/>
</dbReference>
<comment type="caution">
    <text evidence="14">The sequence shown here is derived from an EMBL/GenBank/DDBJ whole genome shotgun (WGS) entry which is preliminary data.</text>
</comment>
<dbReference type="GO" id="GO:0046872">
    <property type="term" value="F:metal ion binding"/>
    <property type="evidence" value="ECO:0007669"/>
    <property type="project" value="UniProtKB-KW"/>
</dbReference>
<dbReference type="SUPFAM" id="SSF102114">
    <property type="entry name" value="Radical SAM enzymes"/>
    <property type="match status" value="1"/>
</dbReference>
<protein>
    <submittedName>
        <fullName evidence="14">Putative dual-specificity RNA methyltransferase RlmN</fullName>
        <ecNumber evidence="14">2.1.1.192</ecNumber>
    </submittedName>
</protein>
<dbReference type="InterPro" id="IPR013785">
    <property type="entry name" value="Aldolase_TIM"/>
</dbReference>
<evidence type="ECO:0000259" key="13">
    <source>
        <dbReference type="PROSITE" id="PS51918"/>
    </source>
</evidence>
<dbReference type="SFLD" id="SFLDS00029">
    <property type="entry name" value="Radical_SAM"/>
    <property type="match status" value="1"/>
</dbReference>
<keyword evidence="12" id="KW-0411">Iron-sulfur</keyword>
<dbReference type="SFLD" id="SFLDF00275">
    <property type="entry name" value="adenosine_C2_methyltransferase"/>
    <property type="match status" value="1"/>
</dbReference>
<dbReference type="NCBIfam" id="TIGR00048">
    <property type="entry name" value="rRNA_mod_RlmN"/>
    <property type="match status" value="1"/>
</dbReference>
<evidence type="ECO:0000256" key="8">
    <source>
        <dbReference type="ARBA" id="ARBA00022691"/>
    </source>
</evidence>
<evidence type="ECO:0000256" key="3">
    <source>
        <dbReference type="ARBA" id="ARBA00022485"/>
    </source>
</evidence>